<evidence type="ECO:0000313" key="2">
    <source>
        <dbReference type="Proteomes" id="UP001055879"/>
    </source>
</evidence>
<organism evidence="1 2">
    <name type="scientific">Arctium lappa</name>
    <name type="common">Greater burdock</name>
    <name type="synonym">Lappa major</name>
    <dbReference type="NCBI Taxonomy" id="4217"/>
    <lineage>
        <taxon>Eukaryota</taxon>
        <taxon>Viridiplantae</taxon>
        <taxon>Streptophyta</taxon>
        <taxon>Embryophyta</taxon>
        <taxon>Tracheophyta</taxon>
        <taxon>Spermatophyta</taxon>
        <taxon>Magnoliopsida</taxon>
        <taxon>eudicotyledons</taxon>
        <taxon>Gunneridae</taxon>
        <taxon>Pentapetalae</taxon>
        <taxon>asterids</taxon>
        <taxon>campanulids</taxon>
        <taxon>Asterales</taxon>
        <taxon>Asteraceae</taxon>
        <taxon>Carduoideae</taxon>
        <taxon>Cardueae</taxon>
        <taxon>Arctiinae</taxon>
        <taxon>Arctium</taxon>
    </lineage>
</organism>
<reference evidence="1 2" key="2">
    <citation type="journal article" date="2022" name="Mol. Ecol. Resour.">
        <title>The genomes of chicory, endive, great burdock and yacon provide insights into Asteraceae paleo-polyploidization history and plant inulin production.</title>
        <authorList>
            <person name="Fan W."/>
            <person name="Wang S."/>
            <person name="Wang H."/>
            <person name="Wang A."/>
            <person name="Jiang F."/>
            <person name="Liu H."/>
            <person name="Zhao H."/>
            <person name="Xu D."/>
            <person name="Zhang Y."/>
        </authorList>
    </citation>
    <scope>NUCLEOTIDE SEQUENCE [LARGE SCALE GENOMIC DNA]</scope>
    <source>
        <strain evidence="2">cv. Niubang</strain>
    </source>
</reference>
<comment type="caution">
    <text evidence="1">The sequence shown here is derived from an EMBL/GenBank/DDBJ whole genome shotgun (WGS) entry which is preliminary data.</text>
</comment>
<dbReference type="EMBL" id="CM042056">
    <property type="protein sequence ID" value="KAI3697504.1"/>
    <property type="molecule type" value="Genomic_DNA"/>
</dbReference>
<accession>A0ACB8ZIH9</accession>
<proteinExistence type="predicted"/>
<gene>
    <name evidence="1" type="ORF">L6452_30589</name>
</gene>
<sequence>MESMIVGLEEVRAGAEWKARSDADGENGVTGILIFWLKVVCDWWCSFASSCNLISLGITCSVFCRVIRFYFILNTGWRTENVHWCCTKENSSCQGGWED</sequence>
<dbReference type="Proteomes" id="UP001055879">
    <property type="component" value="Linkage Group LG10"/>
</dbReference>
<keyword evidence="2" id="KW-1185">Reference proteome</keyword>
<evidence type="ECO:0000313" key="1">
    <source>
        <dbReference type="EMBL" id="KAI3697504.1"/>
    </source>
</evidence>
<reference evidence="2" key="1">
    <citation type="journal article" date="2022" name="Mol. Ecol. Resour.">
        <title>The genomes of chicory, endive, great burdock and yacon provide insights into Asteraceae palaeo-polyploidization history and plant inulin production.</title>
        <authorList>
            <person name="Fan W."/>
            <person name="Wang S."/>
            <person name="Wang H."/>
            <person name="Wang A."/>
            <person name="Jiang F."/>
            <person name="Liu H."/>
            <person name="Zhao H."/>
            <person name="Xu D."/>
            <person name="Zhang Y."/>
        </authorList>
    </citation>
    <scope>NUCLEOTIDE SEQUENCE [LARGE SCALE GENOMIC DNA]</scope>
    <source>
        <strain evidence="2">cv. Niubang</strain>
    </source>
</reference>
<name>A0ACB8ZIH9_ARCLA</name>
<protein>
    <submittedName>
        <fullName evidence="1">Uncharacterized protein</fullName>
    </submittedName>
</protein>